<keyword evidence="1" id="KW-0472">Membrane</keyword>
<feature type="transmembrane region" description="Helical" evidence="1">
    <location>
        <begin position="77"/>
        <end position="94"/>
    </location>
</feature>
<sequence>MDKEKYLVDLESAIKQLPEDERCKIIAKYEQLIAAANLVTESEIEQHFGTARQLGRQILAENALEVRKRIQKHHPQLLSVNWHAFLMIMMAVYSSPMTYLAGVAGMTLEFLAGLIIFLIGFVIIVGLSAATVLGGVLIYAGIGTLGMAFAVGMFHLGIGLLFIAFNFFIVPLIHRIYVALFAGLSNLGQKIYVKFKARWEKNLKLEKEAQ</sequence>
<reference evidence="2" key="2">
    <citation type="submission" date="2021-04" db="EMBL/GenBank/DDBJ databases">
        <authorList>
            <person name="Gilroy R."/>
        </authorList>
    </citation>
    <scope>NUCLEOTIDE SEQUENCE</scope>
    <source>
        <strain evidence="2">6627</strain>
    </source>
</reference>
<reference evidence="2" key="1">
    <citation type="journal article" date="2021" name="PeerJ">
        <title>Extensive microbial diversity within the chicken gut microbiome revealed by metagenomics and culture.</title>
        <authorList>
            <person name="Gilroy R."/>
            <person name="Ravi A."/>
            <person name="Getino M."/>
            <person name="Pursley I."/>
            <person name="Horton D.L."/>
            <person name="Alikhan N.F."/>
            <person name="Baker D."/>
            <person name="Gharbi K."/>
            <person name="Hall N."/>
            <person name="Watson M."/>
            <person name="Adriaenssens E.M."/>
            <person name="Foster-Nyarko E."/>
            <person name="Jarju S."/>
            <person name="Secka A."/>
            <person name="Antonio M."/>
            <person name="Oren A."/>
            <person name="Chaudhuri R.R."/>
            <person name="La Ragione R."/>
            <person name="Hildebrand F."/>
            <person name="Pallen M.J."/>
        </authorList>
    </citation>
    <scope>NUCLEOTIDE SEQUENCE</scope>
    <source>
        <strain evidence="2">6627</strain>
    </source>
</reference>
<dbReference type="EMBL" id="DXFP01000021">
    <property type="protein sequence ID" value="HIX01668.1"/>
    <property type="molecule type" value="Genomic_DNA"/>
</dbReference>
<keyword evidence="1" id="KW-1133">Transmembrane helix</keyword>
<protein>
    <submittedName>
        <fullName evidence="2">DUF1700 domain-containing protein</fullName>
    </submittedName>
</protein>
<evidence type="ECO:0000256" key="1">
    <source>
        <dbReference type="SAM" id="Phobius"/>
    </source>
</evidence>
<organism evidence="2 3">
    <name type="scientific">Candidatus Ligilactobacillus excrementigallinarum</name>
    <dbReference type="NCBI Taxonomy" id="2838641"/>
    <lineage>
        <taxon>Bacteria</taxon>
        <taxon>Bacillati</taxon>
        <taxon>Bacillota</taxon>
        <taxon>Bacilli</taxon>
        <taxon>Lactobacillales</taxon>
        <taxon>Lactobacillaceae</taxon>
        <taxon>Ligilactobacillus</taxon>
    </lineage>
</organism>
<feature type="transmembrane region" description="Helical" evidence="1">
    <location>
        <begin position="114"/>
        <end position="140"/>
    </location>
</feature>
<comment type="caution">
    <text evidence="2">The sequence shown here is derived from an EMBL/GenBank/DDBJ whole genome shotgun (WGS) entry which is preliminary data.</text>
</comment>
<evidence type="ECO:0000313" key="2">
    <source>
        <dbReference type="EMBL" id="HIX01668.1"/>
    </source>
</evidence>
<dbReference type="Proteomes" id="UP000823963">
    <property type="component" value="Unassembled WGS sequence"/>
</dbReference>
<feature type="transmembrane region" description="Helical" evidence="1">
    <location>
        <begin position="147"/>
        <end position="170"/>
    </location>
</feature>
<accession>A0A9D1UWI8</accession>
<dbReference type="Pfam" id="PF22564">
    <property type="entry name" value="HAAS"/>
    <property type="match status" value="1"/>
</dbReference>
<keyword evidence="1" id="KW-0812">Transmembrane</keyword>
<proteinExistence type="predicted"/>
<gene>
    <name evidence="2" type="ORF">H9861_02820</name>
</gene>
<name>A0A9D1UWI8_9LACO</name>
<dbReference type="AlphaFoldDB" id="A0A9D1UWI8"/>
<evidence type="ECO:0000313" key="3">
    <source>
        <dbReference type="Proteomes" id="UP000823963"/>
    </source>
</evidence>